<dbReference type="Proteomes" id="UP001444661">
    <property type="component" value="Unassembled WGS sequence"/>
</dbReference>
<accession>A0ABR1RNZ9</accession>
<feature type="transmembrane region" description="Helical" evidence="2">
    <location>
        <begin position="98"/>
        <end position="120"/>
    </location>
</feature>
<proteinExistence type="predicted"/>
<keyword evidence="2" id="KW-1133">Transmembrane helix</keyword>
<organism evidence="3 4">
    <name type="scientific">Apiospora rasikravindrae</name>
    <dbReference type="NCBI Taxonomy" id="990691"/>
    <lineage>
        <taxon>Eukaryota</taxon>
        <taxon>Fungi</taxon>
        <taxon>Dikarya</taxon>
        <taxon>Ascomycota</taxon>
        <taxon>Pezizomycotina</taxon>
        <taxon>Sordariomycetes</taxon>
        <taxon>Xylariomycetidae</taxon>
        <taxon>Amphisphaeriales</taxon>
        <taxon>Apiosporaceae</taxon>
        <taxon>Apiospora</taxon>
    </lineage>
</organism>
<feature type="region of interest" description="Disordered" evidence="1">
    <location>
        <begin position="1"/>
        <end position="36"/>
    </location>
</feature>
<evidence type="ECO:0000313" key="3">
    <source>
        <dbReference type="EMBL" id="KAK8016678.1"/>
    </source>
</evidence>
<keyword evidence="4" id="KW-1185">Reference proteome</keyword>
<gene>
    <name evidence="3" type="ORF">PG993_014867</name>
</gene>
<feature type="region of interest" description="Disordered" evidence="1">
    <location>
        <begin position="216"/>
        <end position="281"/>
    </location>
</feature>
<feature type="compositionally biased region" description="Low complexity" evidence="1">
    <location>
        <begin position="248"/>
        <end position="270"/>
    </location>
</feature>
<evidence type="ECO:0000256" key="1">
    <source>
        <dbReference type="SAM" id="MobiDB-lite"/>
    </source>
</evidence>
<evidence type="ECO:0000256" key="2">
    <source>
        <dbReference type="SAM" id="Phobius"/>
    </source>
</evidence>
<reference evidence="3 4" key="1">
    <citation type="submission" date="2023-01" db="EMBL/GenBank/DDBJ databases">
        <title>Analysis of 21 Apiospora genomes using comparative genomics revels a genus with tremendous synthesis potential of carbohydrate active enzymes and secondary metabolites.</title>
        <authorList>
            <person name="Sorensen T."/>
        </authorList>
    </citation>
    <scope>NUCLEOTIDE SEQUENCE [LARGE SCALE GENOMIC DNA]</scope>
    <source>
        <strain evidence="3 4">CBS 33761</strain>
    </source>
</reference>
<sequence length="281" mass="29452">MASGEVVVEKKGVIPPHCGDPDGKPDPACPHHHHNRPPLSNLEMIFTLYPNTTTVTATPTLSRVNNNNGDRAAANATGTDYSRYQGNQYDYDKVSLNFSIAALGIFGFLFGLVLLGSVWMKYGRKLTKRLPDFDLKNKCYAFSDKVRGIFSKENKEGGQKQKKLHRVLSEKQQAKIAVLGAGPTVAATPASASVYGASVPSVPSVRSFDAAAQMEAGAASGSGTGGEGEGEATLREADPSRENVGVLATYNTPAAPATGTAAGNNSNGEAPAAPAPTFARD</sequence>
<keyword evidence="2" id="KW-0812">Transmembrane</keyword>
<protein>
    <submittedName>
        <fullName evidence="3">Uncharacterized protein</fullName>
    </submittedName>
</protein>
<feature type="compositionally biased region" description="Basic and acidic residues" evidence="1">
    <location>
        <begin position="232"/>
        <end position="241"/>
    </location>
</feature>
<keyword evidence="2" id="KW-0472">Membrane</keyword>
<dbReference type="EMBL" id="JAQQWK010000014">
    <property type="protein sequence ID" value="KAK8016678.1"/>
    <property type="molecule type" value="Genomic_DNA"/>
</dbReference>
<evidence type="ECO:0000313" key="4">
    <source>
        <dbReference type="Proteomes" id="UP001444661"/>
    </source>
</evidence>
<comment type="caution">
    <text evidence="3">The sequence shown here is derived from an EMBL/GenBank/DDBJ whole genome shotgun (WGS) entry which is preliminary data.</text>
</comment>
<name>A0ABR1RNZ9_9PEZI</name>